<sequence length="179" mass="20112">MFSNGHLYALVSEVKTATVVMSNNDRKFRDAICSRENPLFKRKTFDQMKIDSSFNICQSSCRSTTRVFHPNNDHEHGLGSIMSLEISRPVSMGNWLSKQYENFSRGGSSSSENSATPKRRLLPDPRSPTDNIQRTPIIVDETPNRDRVQCEHSTTESPTTAILPCADEKQNGLSGRMDS</sequence>
<dbReference type="EMBL" id="KL363187">
    <property type="protein sequence ID" value="KFD57828.1"/>
    <property type="molecule type" value="Genomic_DNA"/>
</dbReference>
<feature type="compositionally biased region" description="Basic and acidic residues" evidence="1">
    <location>
        <begin position="142"/>
        <end position="154"/>
    </location>
</feature>
<evidence type="ECO:0000256" key="1">
    <source>
        <dbReference type="SAM" id="MobiDB-lite"/>
    </source>
</evidence>
<evidence type="ECO:0000313" key="2">
    <source>
        <dbReference type="EMBL" id="KFD57828.1"/>
    </source>
</evidence>
<organism evidence="2 3">
    <name type="scientific">Trichuris suis</name>
    <name type="common">pig whipworm</name>
    <dbReference type="NCBI Taxonomy" id="68888"/>
    <lineage>
        <taxon>Eukaryota</taxon>
        <taxon>Metazoa</taxon>
        <taxon>Ecdysozoa</taxon>
        <taxon>Nematoda</taxon>
        <taxon>Enoplea</taxon>
        <taxon>Dorylaimia</taxon>
        <taxon>Trichinellida</taxon>
        <taxon>Trichuridae</taxon>
        <taxon>Trichuris</taxon>
    </lineage>
</organism>
<dbReference type="Proteomes" id="UP000030764">
    <property type="component" value="Unassembled WGS sequence"/>
</dbReference>
<dbReference type="AlphaFoldDB" id="A0A085MKT2"/>
<feature type="region of interest" description="Disordered" evidence="1">
    <location>
        <begin position="102"/>
        <end position="179"/>
    </location>
</feature>
<name>A0A085MKT2_9BILA</name>
<gene>
    <name evidence="2" type="ORF">M513_01498</name>
</gene>
<feature type="compositionally biased region" description="Low complexity" evidence="1">
    <location>
        <begin position="102"/>
        <end position="114"/>
    </location>
</feature>
<accession>A0A085MKT2</accession>
<keyword evidence="3" id="KW-1185">Reference proteome</keyword>
<evidence type="ECO:0000313" key="3">
    <source>
        <dbReference type="Proteomes" id="UP000030764"/>
    </source>
</evidence>
<reference evidence="2 3" key="1">
    <citation type="journal article" date="2014" name="Nat. Genet.">
        <title>Genome and transcriptome of the porcine whipworm Trichuris suis.</title>
        <authorList>
            <person name="Jex A.R."/>
            <person name="Nejsum P."/>
            <person name="Schwarz E.M."/>
            <person name="Hu L."/>
            <person name="Young N.D."/>
            <person name="Hall R.S."/>
            <person name="Korhonen P.K."/>
            <person name="Liao S."/>
            <person name="Thamsborg S."/>
            <person name="Xia J."/>
            <person name="Xu P."/>
            <person name="Wang S."/>
            <person name="Scheerlinck J.P."/>
            <person name="Hofmann A."/>
            <person name="Sternberg P.W."/>
            <person name="Wang J."/>
            <person name="Gasser R.B."/>
        </authorList>
    </citation>
    <scope>NUCLEOTIDE SEQUENCE [LARGE SCALE GENOMIC DNA]</scope>
    <source>
        <strain evidence="2">DCEP-RM93M</strain>
    </source>
</reference>
<protein>
    <submittedName>
        <fullName evidence="2">Uncharacterized protein</fullName>
    </submittedName>
</protein>
<proteinExistence type="predicted"/>